<organism evidence="5 6">
    <name type="scientific">Candidatus Azambacteria bacterium RIFCSPLOWO2_01_FULL_37_9</name>
    <dbReference type="NCBI Taxonomy" id="1797297"/>
    <lineage>
        <taxon>Bacteria</taxon>
        <taxon>Candidatus Azamiibacteriota</taxon>
    </lineage>
</organism>
<reference evidence="5 6" key="1">
    <citation type="journal article" date="2016" name="Nat. Commun.">
        <title>Thousands of microbial genomes shed light on interconnected biogeochemical processes in an aquifer system.</title>
        <authorList>
            <person name="Anantharaman K."/>
            <person name="Brown C.T."/>
            <person name="Hug L.A."/>
            <person name="Sharon I."/>
            <person name="Castelle C.J."/>
            <person name="Probst A.J."/>
            <person name="Thomas B.C."/>
            <person name="Singh A."/>
            <person name="Wilkins M.J."/>
            <person name="Karaoz U."/>
            <person name="Brodie E.L."/>
            <person name="Williams K.H."/>
            <person name="Hubbard S.S."/>
            <person name="Banfield J.F."/>
        </authorList>
    </citation>
    <scope>NUCLEOTIDE SEQUENCE [LARGE SCALE GENOMIC DNA]</scope>
</reference>
<dbReference type="AlphaFoldDB" id="A0A1F5C8X6"/>
<evidence type="ECO:0000256" key="3">
    <source>
        <dbReference type="ARBA" id="ARBA00023274"/>
    </source>
</evidence>
<gene>
    <name evidence="5" type="ORF">A2907_00105</name>
</gene>
<dbReference type="GO" id="GO:0006412">
    <property type="term" value="P:translation"/>
    <property type="evidence" value="ECO:0007669"/>
    <property type="project" value="InterPro"/>
</dbReference>
<comment type="similarity">
    <text evidence="1 4">Belongs to the bacterial ribosomal protein bL19 family.</text>
</comment>
<dbReference type="PANTHER" id="PTHR15680:SF9">
    <property type="entry name" value="LARGE RIBOSOMAL SUBUNIT PROTEIN BL19M"/>
    <property type="match status" value="1"/>
</dbReference>
<comment type="function">
    <text evidence="4">This protein is located at the 30S-50S ribosomal subunit interface and may play a role in the structure and function of the aminoacyl-tRNA binding site.</text>
</comment>
<dbReference type="SUPFAM" id="SSF50104">
    <property type="entry name" value="Translation proteins SH3-like domain"/>
    <property type="match status" value="1"/>
</dbReference>
<keyword evidence="2 5" id="KW-0689">Ribosomal protein</keyword>
<accession>A0A1F5C8X6</accession>
<proteinExistence type="inferred from homology"/>
<evidence type="ECO:0000313" key="5">
    <source>
        <dbReference type="EMBL" id="OGD39273.1"/>
    </source>
</evidence>
<keyword evidence="3 4" id="KW-0687">Ribonucleoprotein</keyword>
<dbReference type="GO" id="GO:0003735">
    <property type="term" value="F:structural constituent of ribosome"/>
    <property type="evidence" value="ECO:0007669"/>
    <property type="project" value="InterPro"/>
</dbReference>
<dbReference type="PRINTS" id="PR00061">
    <property type="entry name" value="RIBOSOMALL19"/>
</dbReference>
<protein>
    <recommendedName>
        <fullName evidence="4">50S ribosomal protein L19</fullName>
    </recommendedName>
</protein>
<name>A0A1F5C8X6_9BACT</name>
<dbReference type="NCBIfam" id="TIGR01024">
    <property type="entry name" value="rplS_bact"/>
    <property type="match status" value="1"/>
</dbReference>
<comment type="caution">
    <text evidence="5">The sequence shown here is derived from an EMBL/GenBank/DDBJ whole genome shotgun (WGS) entry which is preliminary data.</text>
</comment>
<dbReference type="Proteomes" id="UP000177947">
    <property type="component" value="Unassembled WGS sequence"/>
</dbReference>
<evidence type="ECO:0000256" key="2">
    <source>
        <dbReference type="ARBA" id="ARBA00022980"/>
    </source>
</evidence>
<dbReference type="InterPro" id="IPR038657">
    <property type="entry name" value="Ribosomal_bL19_sf"/>
</dbReference>
<evidence type="ECO:0000256" key="1">
    <source>
        <dbReference type="ARBA" id="ARBA00005781"/>
    </source>
</evidence>
<dbReference type="Gene3D" id="2.30.30.790">
    <property type="match status" value="1"/>
</dbReference>
<sequence length="146" mass="16317">MNKLDIFNKTQQLNLGKFNFKVGDTVKVHQKVKDGDKDRIQIFEGLVIAKKHGDKPDATFTVRKISLGIGVERVFPAHSPLVANVEIVKSAKVSRSKLYFVRETKGKTRFKTGRKIEVVGTPAEIVPEESVIEPTESKELAKAKTE</sequence>
<evidence type="ECO:0000313" key="6">
    <source>
        <dbReference type="Proteomes" id="UP000177947"/>
    </source>
</evidence>
<dbReference type="PANTHER" id="PTHR15680">
    <property type="entry name" value="RIBOSOMAL PROTEIN L19"/>
    <property type="match status" value="1"/>
</dbReference>
<dbReference type="InterPro" id="IPR008991">
    <property type="entry name" value="Translation_prot_SH3-like_sf"/>
</dbReference>
<dbReference type="InterPro" id="IPR001857">
    <property type="entry name" value="Ribosomal_bL19"/>
</dbReference>
<evidence type="ECO:0000256" key="4">
    <source>
        <dbReference type="RuleBase" id="RU000559"/>
    </source>
</evidence>
<dbReference type="Pfam" id="PF01245">
    <property type="entry name" value="Ribosomal_L19"/>
    <property type="match status" value="1"/>
</dbReference>
<dbReference type="GO" id="GO:0022625">
    <property type="term" value="C:cytosolic large ribosomal subunit"/>
    <property type="evidence" value="ECO:0007669"/>
    <property type="project" value="TreeGrafter"/>
</dbReference>
<dbReference type="EMBL" id="MEYQ01000011">
    <property type="protein sequence ID" value="OGD39273.1"/>
    <property type="molecule type" value="Genomic_DNA"/>
</dbReference>